<accession>A0A918LJL6</accession>
<gene>
    <name evidence="5" type="ORF">GCM10010171_60810</name>
</gene>
<reference evidence="5" key="1">
    <citation type="journal article" date="2014" name="Int. J. Syst. Evol. Microbiol.">
        <title>Complete genome sequence of Corynebacterium casei LMG S-19264T (=DSM 44701T), isolated from a smear-ripened cheese.</title>
        <authorList>
            <consortium name="US DOE Joint Genome Institute (JGI-PGF)"/>
            <person name="Walter F."/>
            <person name="Albersmeier A."/>
            <person name="Kalinowski J."/>
            <person name="Ruckert C."/>
        </authorList>
    </citation>
    <scope>NUCLEOTIDE SEQUENCE</scope>
    <source>
        <strain evidence="5">JCM 3276</strain>
    </source>
</reference>
<evidence type="ECO:0000313" key="5">
    <source>
        <dbReference type="EMBL" id="GGS57673.1"/>
    </source>
</evidence>
<evidence type="ECO:0000256" key="1">
    <source>
        <dbReference type="ARBA" id="ARBA00022603"/>
    </source>
</evidence>
<keyword evidence="1 5" id="KW-0489">Methyltransferase</keyword>
<sequence>MSEPAEIGEHYDKRSPIGDELRDGQLHMWYWYDRDDDASLTEAVHRMTRKVTDTLGLRAGEHVLDAGCGPGETAIHLANRFGVRVTGITVSRFEIDRARKRARAAGVGDVVSYEYGDFMGLSYPDGTFDAVLALESLQNAPDIDQVFAELYRVLRPGGRITFSDFSLAGQGDPKRVATFMDTLKLPRLPTLPQWLDLARAAGFEVEEHTECGPRVFGRKAKYLEAAMRVQNDVTAKFGTEAVAEFARLHHGFFVPRKDQIGYVIVAARKPGR</sequence>
<feature type="domain" description="Polyketide synthase-like methyltransferase" evidence="4">
    <location>
        <begin position="47"/>
        <end position="270"/>
    </location>
</feature>
<evidence type="ECO:0000259" key="4">
    <source>
        <dbReference type="SMART" id="SM00828"/>
    </source>
</evidence>
<dbReference type="GO" id="GO:0008168">
    <property type="term" value="F:methyltransferase activity"/>
    <property type="evidence" value="ECO:0007669"/>
    <property type="project" value="UniProtKB-KW"/>
</dbReference>
<comment type="caution">
    <text evidence="5">The sequence shown here is derived from an EMBL/GenBank/DDBJ whole genome shotgun (WGS) entry which is preliminary data.</text>
</comment>
<protein>
    <submittedName>
        <fullName evidence="5">Methyltransferase type 11</fullName>
    </submittedName>
</protein>
<dbReference type="PANTHER" id="PTHR44068:SF11">
    <property type="entry name" value="GERANYL DIPHOSPHATE 2-C-METHYLTRANSFERASE"/>
    <property type="match status" value="1"/>
</dbReference>
<keyword evidence="3" id="KW-0949">S-adenosyl-L-methionine</keyword>
<dbReference type="Gene3D" id="3.40.50.150">
    <property type="entry name" value="Vaccinia Virus protein VP39"/>
    <property type="match status" value="1"/>
</dbReference>
<dbReference type="PANTHER" id="PTHR44068">
    <property type="entry name" value="ZGC:194242"/>
    <property type="match status" value="1"/>
</dbReference>
<organism evidence="5 6">
    <name type="scientific">Actinokineospora fastidiosa</name>
    <dbReference type="NCBI Taxonomy" id="1816"/>
    <lineage>
        <taxon>Bacteria</taxon>
        <taxon>Bacillati</taxon>
        <taxon>Actinomycetota</taxon>
        <taxon>Actinomycetes</taxon>
        <taxon>Pseudonocardiales</taxon>
        <taxon>Pseudonocardiaceae</taxon>
        <taxon>Actinokineospora</taxon>
    </lineage>
</organism>
<name>A0A918LJL6_9PSEU</name>
<evidence type="ECO:0000256" key="3">
    <source>
        <dbReference type="ARBA" id="ARBA00022691"/>
    </source>
</evidence>
<dbReference type="CDD" id="cd02440">
    <property type="entry name" value="AdoMet_MTases"/>
    <property type="match status" value="1"/>
</dbReference>
<dbReference type="InterPro" id="IPR020803">
    <property type="entry name" value="MeTfrase_dom"/>
</dbReference>
<keyword evidence="6" id="KW-1185">Reference proteome</keyword>
<dbReference type="InterPro" id="IPR050447">
    <property type="entry name" value="Erg6_SMT_methyltransf"/>
</dbReference>
<dbReference type="Proteomes" id="UP000660680">
    <property type="component" value="Unassembled WGS sequence"/>
</dbReference>
<evidence type="ECO:0000313" key="6">
    <source>
        <dbReference type="Proteomes" id="UP000660680"/>
    </source>
</evidence>
<dbReference type="AlphaFoldDB" id="A0A918LJL6"/>
<keyword evidence="2" id="KW-0808">Transferase</keyword>
<dbReference type="GO" id="GO:0032259">
    <property type="term" value="P:methylation"/>
    <property type="evidence" value="ECO:0007669"/>
    <property type="project" value="UniProtKB-KW"/>
</dbReference>
<dbReference type="Pfam" id="PF13649">
    <property type="entry name" value="Methyltransf_25"/>
    <property type="match status" value="1"/>
</dbReference>
<dbReference type="InterPro" id="IPR041698">
    <property type="entry name" value="Methyltransf_25"/>
</dbReference>
<dbReference type="InterPro" id="IPR029063">
    <property type="entry name" value="SAM-dependent_MTases_sf"/>
</dbReference>
<dbReference type="SUPFAM" id="SSF53335">
    <property type="entry name" value="S-adenosyl-L-methionine-dependent methyltransferases"/>
    <property type="match status" value="1"/>
</dbReference>
<dbReference type="EMBL" id="BMRB01000009">
    <property type="protein sequence ID" value="GGS57673.1"/>
    <property type="molecule type" value="Genomic_DNA"/>
</dbReference>
<dbReference type="RefSeq" id="WP_189214051.1">
    <property type="nucleotide sequence ID" value="NZ_BMRB01000009.1"/>
</dbReference>
<proteinExistence type="predicted"/>
<evidence type="ECO:0000256" key="2">
    <source>
        <dbReference type="ARBA" id="ARBA00022679"/>
    </source>
</evidence>
<reference evidence="5" key="2">
    <citation type="submission" date="2020-09" db="EMBL/GenBank/DDBJ databases">
        <authorList>
            <person name="Sun Q."/>
            <person name="Ohkuma M."/>
        </authorList>
    </citation>
    <scope>NUCLEOTIDE SEQUENCE</scope>
    <source>
        <strain evidence="5">JCM 3276</strain>
    </source>
</reference>
<dbReference type="SMART" id="SM00828">
    <property type="entry name" value="PKS_MT"/>
    <property type="match status" value="1"/>
</dbReference>